<evidence type="ECO:0000313" key="9">
    <source>
        <dbReference type="Proteomes" id="UP000265703"/>
    </source>
</evidence>
<dbReference type="PROSITE" id="PS51892">
    <property type="entry name" value="SUBTILASE"/>
    <property type="match status" value="1"/>
</dbReference>
<dbReference type="InterPro" id="IPR036852">
    <property type="entry name" value="Peptidase_S8/S53_dom_sf"/>
</dbReference>
<reference evidence="8 9" key="1">
    <citation type="submission" date="2018-06" db="EMBL/GenBank/DDBJ databases">
        <title>Comparative genomics reveals the genomic features of Rhizophagus irregularis, R. cerebriforme, R. diaphanum and Gigaspora rosea, and their symbiotic lifestyle signature.</title>
        <authorList>
            <person name="Morin E."/>
            <person name="San Clemente H."/>
            <person name="Chen E.C.H."/>
            <person name="De La Providencia I."/>
            <person name="Hainaut M."/>
            <person name="Kuo A."/>
            <person name="Kohler A."/>
            <person name="Murat C."/>
            <person name="Tang N."/>
            <person name="Roy S."/>
            <person name="Loubradou J."/>
            <person name="Henrissat B."/>
            <person name="Grigoriev I.V."/>
            <person name="Corradi N."/>
            <person name="Roux C."/>
            <person name="Martin F.M."/>
        </authorList>
    </citation>
    <scope>NUCLEOTIDE SEQUENCE [LARGE SCALE GENOMIC DNA]</scope>
    <source>
        <strain evidence="8 9">DAOM 227022</strain>
    </source>
</reference>
<keyword evidence="2 5" id="KW-0645">Protease</keyword>
<keyword evidence="4 5" id="KW-0720">Serine protease</keyword>
<dbReference type="InterPro" id="IPR023827">
    <property type="entry name" value="Peptidase_S8_Asp-AS"/>
</dbReference>
<comment type="caution">
    <text evidence="8">The sequence shown here is derived from an EMBL/GenBank/DDBJ whole genome shotgun (WGS) entry which is preliminary data.</text>
</comment>
<dbReference type="GO" id="GO:0005615">
    <property type="term" value="C:extracellular space"/>
    <property type="evidence" value="ECO:0007669"/>
    <property type="project" value="TreeGrafter"/>
</dbReference>
<dbReference type="Gene3D" id="3.40.50.200">
    <property type="entry name" value="Peptidase S8/S53 domain"/>
    <property type="match status" value="1"/>
</dbReference>
<dbReference type="GO" id="GO:0004252">
    <property type="term" value="F:serine-type endopeptidase activity"/>
    <property type="evidence" value="ECO:0007669"/>
    <property type="project" value="UniProtKB-UniRule"/>
</dbReference>
<sequence length="309" mass="32596">MSDINVEKDGPMKISFALPQNLNKRTVVRNPPKNLDRIDQAKRPLDGKFIFPDSAGKDTNIFVIDTGIRVTHKEFENRARFGASFCKGCNDQDENGHGTQVASVVAGKTFGVARKANLIAVRVLNANGDGTKSEVINGLSFVLSEHNKSQNKNSIINMSINGDLSDTINQLIQDLTNAGVHVVVAAGNDATDACNSSPSSASSAITVGATEENTDKIANFSNIGKCLDIFAPGVNIIGAGNETDHDILVLSGTSQATPHVAGTIALIIAKNGNESPDQMATTLTDLSTKNVIKGLKNGSPDSFLRTPAP</sequence>
<dbReference type="STRING" id="658196.A0A397S482"/>
<name>A0A397S482_9GLOM</name>
<comment type="similarity">
    <text evidence="1 5 6">Belongs to the peptidase S8 family.</text>
</comment>
<evidence type="ECO:0000256" key="4">
    <source>
        <dbReference type="ARBA" id="ARBA00022825"/>
    </source>
</evidence>
<dbReference type="FunFam" id="3.40.50.200:FF:000007">
    <property type="entry name" value="Subtilisin-like serine protease"/>
    <property type="match status" value="1"/>
</dbReference>
<dbReference type="SUPFAM" id="SSF52743">
    <property type="entry name" value="Subtilisin-like"/>
    <property type="match status" value="1"/>
</dbReference>
<dbReference type="InterPro" id="IPR015500">
    <property type="entry name" value="Peptidase_S8_subtilisin-rel"/>
</dbReference>
<evidence type="ECO:0000256" key="2">
    <source>
        <dbReference type="ARBA" id="ARBA00022670"/>
    </source>
</evidence>
<evidence type="ECO:0000256" key="3">
    <source>
        <dbReference type="ARBA" id="ARBA00022801"/>
    </source>
</evidence>
<dbReference type="Proteomes" id="UP000265703">
    <property type="component" value="Unassembled WGS sequence"/>
</dbReference>
<dbReference type="CDD" id="cd04077">
    <property type="entry name" value="Peptidases_S8_PCSK9_ProteinaseK_like"/>
    <property type="match status" value="1"/>
</dbReference>
<evidence type="ECO:0000313" key="8">
    <source>
        <dbReference type="EMBL" id="RIA79536.1"/>
    </source>
</evidence>
<dbReference type="GO" id="GO:0006508">
    <property type="term" value="P:proteolysis"/>
    <property type="evidence" value="ECO:0007669"/>
    <property type="project" value="UniProtKB-KW"/>
</dbReference>
<dbReference type="InterPro" id="IPR050131">
    <property type="entry name" value="Peptidase_S8_subtilisin-like"/>
</dbReference>
<proteinExistence type="inferred from homology"/>
<evidence type="ECO:0000256" key="5">
    <source>
        <dbReference type="PROSITE-ProRule" id="PRU01240"/>
    </source>
</evidence>
<dbReference type="PANTHER" id="PTHR43806:SF11">
    <property type="entry name" value="CEREVISIN-RELATED"/>
    <property type="match status" value="1"/>
</dbReference>
<dbReference type="InterPro" id="IPR034193">
    <property type="entry name" value="PCSK9_ProteinaseK-like"/>
</dbReference>
<dbReference type="PANTHER" id="PTHR43806">
    <property type="entry name" value="PEPTIDASE S8"/>
    <property type="match status" value="1"/>
</dbReference>
<evidence type="ECO:0000256" key="6">
    <source>
        <dbReference type="RuleBase" id="RU003355"/>
    </source>
</evidence>
<keyword evidence="9" id="KW-1185">Reference proteome</keyword>
<dbReference type="AlphaFoldDB" id="A0A397S482"/>
<dbReference type="PROSITE" id="PS00138">
    <property type="entry name" value="SUBTILASE_SER"/>
    <property type="match status" value="1"/>
</dbReference>
<protein>
    <submittedName>
        <fullName evidence="8">Peptidase S8/S53 domain-containing protein</fullName>
    </submittedName>
</protein>
<dbReference type="Pfam" id="PF00082">
    <property type="entry name" value="Peptidase_S8"/>
    <property type="match status" value="1"/>
</dbReference>
<dbReference type="EMBL" id="QKYT01001253">
    <property type="protein sequence ID" value="RIA79536.1"/>
    <property type="molecule type" value="Genomic_DNA"/>
</dbReference>
<accession>A0A397S482</accession>
<feature type="active site" description="Charge relay system" evidence="5">
    <location>
        <position position="254"/>
    </location>
</feature>
<dbReference type="InterPro" id="IPR000209">
    <property type="entry name" value="Peptidase_S8/S53_dom"/>
</dbReference>
<feature type="domain" description="Peptidase S8/S53" evidence="7">
    <location>
        <begin position="56"/>
        <end position="293"/>
    </location>
</feature>
<dbReference type="InterPro" id="IPR022398">
    <property type="entry name" value="Peptidase_S8_His-AS"/>
</dbReference>
<dbReference type="OrthoDB" id="206201at2759"/>
<dbReference type="PROSITE" id="PS00137">
    <property type="entry name" value="SUBTILASE_HIS"/>
    <property type="match status" value="1"/>
</dbReference>
<dbReference type="PROSITE" id="PS00136">
    <property type="entry name" value="SUBTILASE_ASP"/>
    <property type="match status" value="1"/>
</dbReference>
<organism evidence="8 9">
    <name type="scientific">Glomus cerebriforme</name>
    <dbReference type="NCBI Taxonomy" id="658196"/>
    <lineage>
        <taxon>Eukaryota</taxon>
        <taxon>Fungi</taxon>
        <taxon>Fungi incertae sedis</taxon>
        <taxon>Mucoromycota</taxon>
        <taxon>Glomeromycotina</taxon>
        <taxon>Glomeromycetes</taxon>
        <taxon>Glomerales</taxon>
        <taxon>Glomeraceae</taxon>
        <taxon>Glomus</taxon>
    </lineage>
</organism>
<dbReference type="InterPro" id="IPR023828">
    <property type="entry name" value="Peptidase_S8_Ser-AS"/>
</dbReference>
<gene>
    <name evidence="8" type="ORF">C1645_798098</name>
</gene>
<feature type="active site" description="Charge relay system" evidence="5">
    <location>
        <position position="65"/>
    </location>
</feature>
<keyword evidence="3 5" id="KW-0378">Hydrolase</keyword>
<feature type="active site" description="Charge relay system" evidence="5">
    <location>
        <position position="97"/>
    </location>
</feature>
<dbReference type="PRINTS" id="PR00723">
    <property type="entry name" value="SUBTILISIN"/>
</dbReference>
<evidence type="ECO:0000259" key="7">
    <source>
        <dbReference type="Pfam" id="PF00082"/>
    </source>
</evidence>
<evidence type="ECO:0000256" key="1">
    <source>
        <dbReference type="ARBA" id="ARBA00011073"/>
    </source>
</evidence>